<proteinExistence type="predicted"/>
<feature type="domain" description="TPR repeat" evidence="3">
    <location>
        <begin position="249"/>
        <end position="471"/>
    </location>
</feature>
<keyword evidence="5" id="KW-1185">Reference proteome</keyword>
<dbReference type="Proteomes" id="UP001635816">
    <property type="component" value="Unassembled WGS sequence"/>
</dbReference>
<dbReference type="EMBL" id="JBKBDD010000013">
    <property type="protein sequence ID" value="MFN6547010.1"/>
    <property type="molecule type" value="Genomic_DNA"/>
</dbReference>
<evidence type="ECO:0000259" key="2">
    <source>
        <dbReference type="Pfam" id="PF18879"/>
    </source>
</evidence>
<gene>
    <name evidence="4" type="ORF">ACK4CT_27820</name>
</gene>
<evidence type="ECO:0000313" key="5">
    <source>
        <dbReference type="Proteomes" id="UP001635816"/>
    </source>
</evidence>
<feature type="compositionally biased region" description="Basic and acidic residues" evidence="1">
    <location>
        <begin position="172"/>
        <end position="200"/>
    </location>
</feature>
<reference evidence="4 5" key="1">
    <citation type="submission" date="2024-12" db="EMBL/GenBank/DDBJ databases">
        <title>The coexistence of Mycolicibacterium septicum and Mycolicibacterium nivoides in clinical samples.</title>
        <authorList>
            <person name="Wang C."/>
            <person name="Feng Y."/>
            <person name="Zong Z."/>
        </authorList>
    </citation>
    <scope>NUCLEOTIDE SEQUENCE [LARGE SCALE GENOMIC DNA]</scope>
    <source>
        <strain evidence="4 5">120309</strain>
    </source>
</reference>
<dbReference type="RefSeq" id="WP_409544924.1">
    <property type="nucleotide sequence ID" value="NZ_JBKBDD010000013.1"/>
</dbReference>
<comment type="caution">
    <text evidence="4">The sequence shown here is derived from an EMBL/GenBank/DDBJ whole genome shotgun (WGS) entry which is preliminary data.</text>
</comment>
<dbReference type="Pfam" id="PF18879">
    <property type="entry name" value="EspA_EspE"/>
    <property type="match status" value="1"/>
</dbReference>
<name>A0ABW9LGR7_9MYCO</name>
<dbReference type="InterPro" id="IPR043796">
    <property type="entry name" value="ESX-1_EspA/EspE-like"/>
</dbReference>
<protein>
    <submittedName>
        <fullName evidence="4">EspA/EspE family type VII secretion system effector</fullName>
    </submittedName>
</protein>
<feature type="region of interest" description="Disordered" evidence="1">
    <location>
        <begin position="165"/>
        <end position="200"/>
    </location>
</feature>
<evidence type="ECO:0000259" key="3">
    <source>
        <dbReference type="Pfam" id="PF23275"/>
    </source>
</evidence>
<feature type="domain" description="ESX-1 secretion-associated protein EspA/EspE-like" evidence="2">
    <location>
        <begin position="18"/>
        <end position="100"/>
    </location>
</feature>
<accession>A0ABW9LGR7</accession>
<dbReference type="Pfam" id="PF23275">
    <property type="entry name" value="TPR_23"/>
    <property type="match status" value="1"/>
</dbReference>
<evidence type="ECO:0000256" key="1">
    <source>
        <dbReference type="SAM" id="MobiDB-lite"/>
    </source>
</evidence>
<dbReference type="InterPro" id="IPR057037">
    <property type="entry name" value="TPR_rep_actino"/>
</dbReference>
<sequence length="808" mass="87467">MGALDGFYSTWSKAKDTFGVGTPTDGSQYNGSSSQLLKMKSSIESAQPDDRWQGKGSEAYAAANKQHAAIYEKLADLDKKMAAEVTNAANVVTNGRNQLDTTKSWVDSAVNSLPSSLSAQAREKSLIPIAKEGITQVNNTVSTANGDMLKIGFRVTDLKNAFDELQNQKLGPGEKKGDAEGLKDKDGDGKPDDDSELKPENMEDLVRDALGGNKEAAAKVDGLLDKIEPNQLGPYTDPKNPNSQLPAKELTPLQQELISQMQSQMSNKSLDELIDTKNKLGEHGRIIGESMEIMSDEDVKYPHKSLLLPPEMVDPEPGGKDSLPSSVRNAIDAQPVDRHIEANPESTDVKTSYPSGDDLKKVSELIQAGDEKFQQGSALDHAMMDRAADVLRGAEQEKADQLGIGHTETADSIAQSIFNSAGRDDLVVHDMMTDKSIDPSTNHPRGEDFLNNLTKHDWTDDGQAARTLTDWIDDSAKSNDPMTQLRAGETAESIAKYLGNPANGLLHLQESTLNHNDFTTAGERNPALIQSYAEALIPYQGELVGEDKMPGFSPIENITTSDLANTRELFAVLDSDETAAKNFNGHALDKMAGFQQQFSELAGKNPMLDSPGDIADQRSQGMARAGLLAGLIDGGAQAEAMARGADDLKAAQAAYDLKKNAIGYVFGLGTGHVDHLGPIANAMGKDPLTEAVIGTRPTAESMHTNQHYPAYGPQYYQNLATYDMAAQVVDHHAKATGVYPPPQYINSDGHLLTPEEVVANKGNNPMLGPNKLDDYYHNLYTYLQLPTNGNLAQSLDQFQNQFDNARKK</sequence>
<organism evidence="4 5">
    <name type="scientific">Mycolicibacterium nivoides</name>
    <dbReference type="NCBI Taxonomy" id="2487344"/>
    <lineage>
        <taxon>Bacteria</taxon>
        <taxon>Bacillati</taxon>
        <taxon>Actinomycetota</taxon>
        <taxon>Actinomycetes</taxon>
        <taxon>Mycobacteriales</taxon>
        <taxon>Mycobacteriaceae</taxon>
        <taxon>Mycolicibacterium</taxon>
    </lineage>
</organism>
<evidence type="ECO:0000313" key="4">
    <source>
        <dbReference type="EMBL" id="MFN6547010.1"/>
    </source>
</evidence>